<dbReference type="Gene3D" id="3.40.50.720">
    <property type="entry name" value="NAD(P)-binding Rossmann-like Domain"/>
    <property type="match status" value="1"/>
</dbReference>
<dbReference type="SUPFAM" id="SSF51735">
    <property type="entry name" value="NAD(P)-binding Rossmann-fold domains"/>
    <property type="match status" value="1"/>
</dbReference>
<feature type="region of interest" description="Disordered" evidence="1">
    <location>
        <begin position="111"/>
        <end position="139"/>
    </location>
</feature>
<accession>S3ZJX4</accession>
<gene>
    <name evidence="3" type="ORF">STRAU_3038</name>
</gene>
<proteinExistence type="predicted"/>
<reference evidence="3 4" key="1">
    <citation type="submission" date="2013-02" db="EMBL/GenBank/DDBJ databases">
        <title>Draft Genome Sequence of Streptomyces aurantiacus, Which Produces Setomimycin.</title>
        <authorList>
            <person name="Gruening B.A."/>
            <person name="Praeg A."/>
            <person name="Erxleben A."/>
            <person name="Guenther S."/>
            <person name="Mueller M."/>
        </authorList>
    </citation>
    <scope>NUCLEOTIDE SEQUENCE [LARGE SCALE GENOMIC DNA]</scope>
    <source>
        <strain evidence="3 4">JA 4570</strain>
    </source>
</reference>
<evidence type="ECO:0000313" key="4">
    <source>
        <dbReference type="Proteomes" id="UP000014629"/>
    </source>
</evidence>
<feature type="domain" description="NAD-dependent epimerase/dehydratase" evidence="2">
    <location>
        <begin position="3"/>
        <end position="88"/>
    </location>
</feature>
<dbReference type="EMBL" id="AOPZ01000132">
    <property type="protein sequence ID" value="EPH43886.1"/>
    <property type="molecule type" value="Genomic_DNA"/>
</dbReference>
<dbReference type="PATRIC" id="fig|1286094.4.peg.3006"/>
<dbReference type="Pfam" id="PF01370">
    <property type="entry name" value="Epimerase"/>
    <property type="match status" value="1"/>
</dbReference>
<sequence length="175" mass="18588">MLKQATADGLVRAVSLRLPTLYGLAPRPGGERGVVAAMTRRALAGQPLTLWNDGTVRRDLLHVRDAAAAFAAALDHADALAGRHWPVGTGEGVALAELFTLIAWTVAEHTGEPSVPVRTEPPPDGAVGADQESVRVDPSAFHGRTGWRHAIRPRPGVRRTVAALVTREEHTSSLP</sequence>
<evidence type="ECO:0000256" key="1">
    <source>
        <dbReference type="SAM" id="MobiDB-lite"/>
    </source>
</evidence>
<dbReference type="Proteomes" id="UP000014629">
    <property type="component" value="Unassembled WGS sequence"/>
</dbReference>
<name>S3ZJX4_9ACTN</name>
<dbReference type="AlphaFoldDB" id="S3ZJX4"/>
<comment type="caution">
    <text evidence="3">The sequence shown here is derived from an EMBL/GenBank/DDBJ whole genome shotgun (WGS) entry which is preliminary data.</text>
</comment>
<dbReference type="InterPro" id="IPR001509">
    <property type="entry name" value="Epimerase_deHydtase"/>
</dbReference>
<organism evidence="3 4">
    <name type="scientific">Streptomyces aurantiacus JA 4570</name>
    <dbReference type="NCBI Taxonomy" id="1286094"/>
    <lineage>
        <taxon>Bacteria</taxon>
        <taxon>Bacillati</taxon>
        <taxon>Actinomycetota</taxon>
        <taxon>Actinomycetes</taxon>
        <taxon>Kitasatosporales</taxon>
        <taxon>Streptomycetaceae</taxon>
        <taxon>Streptomyces</taxon>
        <taxon>Streptomyces aurantiacus group</taxon>
    </lineage>
</organism>
<evidence type="ECO:0000313" key="3">
    <source>
        <dbReference type="EMBL" id="EPH43886.1"/>
    </source>
</evidence>
<dbReference type="InterPro" id="IPR036291">
    <property type="entry name" value="NAD(P)-bd_dom_sf"/>
</dbReference>
<protein>
    <submittedName>
        <fullName evidence="3">Putative UDP-glucose 4-epimerase</fullName>
    </submittedName>
</protein>
<keyword evidence="4" id="KW-1185">Reference proteome</keyword>
<evidence type="ECO:0000259" key="2">
    <source>
        <dbReference type="Pfam" id="PF01370"/>
    </source>
</evidence>